<feature type="transmembrane region" description="Helical" evidence="5">
    <location>
        <begin position="66"/>
        <end position="82"/>
    </location>
</feature>
<dbReference type="PANTHER" id="PTHR30249:SF0">
    <property type="entry name" value="PLASTIDAL GLYCOLATE_GLYCERATE TRANSLOCATOR 1, CHLOROPLASTIC"/>
    <property type="match status" value="1"/>
</dbReference>
<evidence type="ECO:0000256" key="2">
    <source>
        <dbReference type="ARBA" id="ARBA00022692"/>
    </source>
</evidence>
<evidence type="ECO:0000256" key="4">
    <source>
        <dbReference type="ARBA" id="ARBA00023136"/>
    </source>
</evidence>
<accession>A0ABT6NBB6</accession>
<dbReference type="Pfam" id="PF04172">
    <property type="entry name" value="LrgB"/>
    <property type="match status" value="1"/>
</dbReference>
<dbReference type="Proteomes" id="UP001158045">
    <property type="component" value="Unassembled WGS sequence"/>
</dbReference>
<dbReference type="EMBL" id="JARYZI010000003">
    <property type="protein sequence ID" value="MDH8677716.1"/>
    <property type="molecule type" value="Genomic_DNA"/>
</dbReference>
<dbReference type="PANTHER" id="PTHR30249">
    <property type="entry name" value="PUTATIVE SEROTONIN TRANSPORTER"/>
    <property type="match status" value="1"/>
</dbReference>
<name>A0ABT6NBB6_9FIRM</name>
<evidence type="ECO:0000256" key="1">
    <source>
        <dbReference type="ARBA" id="ARBA00004141"/>
    </source>
</evidence>
<evidence type="ECO:0000256" key="3">
    <source>
        <dbReference type="ARBA" id="ARBA00022989"/>
    </source>
</evidence>
<keyword evidence="4 5" id="KW-0472">Membrane</keyword>
<comment type="subcellular location">
    <subcellularLocation>
        <location evidence="1">Membrane</location>
        <topology evidence="1">Multi-pass membrane protein</topology>
    </subcellularLocation>
</comment>
<evidence type="ECO:0000256" key="5">
    <source>
        <dbReference type="SAM" id="Phobius"/>
    </source>
</evidence>
<keyword evidence="2 5" id="KW-0812">Transmembrane</keyword>
<evidence type="ECO:0000313" key="6">
    <source>
        <dbReference type="EMBL" id="MDH8677716.1"/>
    </source>
</evidence>
<feature type="transmembrane region" description="Helical" evidence="5">
    <location>
        <begin position="33"/>
        <end position="54"/>
    </location>
</feature>
<reference evidence="6 7" key="1">
    <citation type="submission" date="2023-04" db="EMBL/GenBank/DDBJ databases">
        <title>Fusibacter bizertensis strain WBS, isolated from littoral bottom sediments of the Arctic seas - biochemical and genomic analysis.</title>
        <authorList>
            <person name="Brioukhanov A.L."/>
        </authorList>
    </citation>
    <scope>NUCLEOTIDE SEQUENCE [LARGE SCALE GENOMIC DNA]</scope>
    <source>
        <strain evidence="6 7">WBS</strain>
    </source>
</reference>
<gene>
    <name evidence="6" type="ORF">QE109_06135</name>
</gene>
<dbReference type="InterPro" id="IPR007300">
    <property type="entry name" value="CidB/LrgB"/>
</dbReference>
<feature type="transmembrane region" description="Helical" evidence="5">
    <location>
        <begin position="6"/>
        <end position="26"/>
    </location>
</feature>
<evidence type="ECO:0000313" key="7">
    <source>
        <dbReference type="Proteomes" id="UP001158045"/>
    </source>
</evidence>
<sequence>MLLNITETPAFGILISILGYALGGFVKNKTKSVLANPILIAVIFIVAFLIIFDIPYEHYKIGGDGIHYFLGPLTVALGMMLYRQRHIIRTNFISLLVGITSGVLTSFFTIIFLSKWLGLDEMMMRSLVPKSITTPMALSLVEINGGNPVITVVMVIITGIVGALVAPLFVKWFPSFDKIAVGVGIGTSSHGVGTSKAIELGETEGALSSTAIGLAGLLTIILVPPLFALFF</sequence>
<organism evidence="6 7">
    <name type="scientific">Fusibacter bizertensis</name>
    <dbReference type="NCBI Taxonomy" id="1488331"/>
    <lineage>
        <taxon>Bacteria</taxon>
        <taxon>Bacillati</taxon>
        <taxon>Bacillota</taxon>
        <taxon>Clostridia</taxon>
        <taxon>Eubacteriales</taxon>
        <taxon>Eubacteriales Family XII. Incertae Sedis</taxon>
        <taxon>Fusibacter</taxon>
    </lineage>
</organism>
<keyword evidence="3 5" id="KW-1133">Transmembrane helix</keyword>
<feature type="transmembrane region" description="Helical" evidence="5">
    <location>
        <begin position="206"/>
        <end position="230"/>
    </location>
</feature>
<dbReference type="RefSeq" id="WP_281093535.1">
    <property type="nucleotide sequence ID" value="NZ_JARYZI010000003.1"/>
</dbReference>
<feature type="transmembrane region" description="Helical" evidence="5">
    <location>
        <begin position="149"/>
        <end position="170"/>
    </location>
</feature>
<keyword evidence="7" id="KW-1185">Reference proteome</keyword>
<feature type="transmembrane region" description="Helical" evidence="5">
    <location>
        <begin position="94"/>
        <end position="117"/>
    </location>
</feature>
<comment type="caution">
    <text evidence="6">The sequence shown here is derived from an EMBL/GenBank/DDBJ whole genome shotgun (WGS) entry which is preliminary data.</text>
</comment>
<protein>
    <submittedName>
        <fullName evidence="6">LrgB family protein</fullName>
    </submittedName>
</protein>
<proteinExistence type="predicted"/>